<evidence type="ECO:0000313" key="1">
    <source>
        <dbReference type="EMBL" id="KKL49603.1"/>
    </source>
</evidence>
<feature type="non-terminal residue" evidence="1">
    <location>
        <position position="1"/>
    </location>
</feature>
<accession>A0A0F9CJU3</accession>
<organism evidence="1">
    <name type="scientific">marine sediment metagenome</name>
    <dbReference type="NCBI Taxonomy" id="412755"/>
    <lineage>
        <taxon>unclassified sequences</taxon>
        <taxon>metagenomes</taxon>
        <taxon>ecological metagenomes</taxon>
    </lineage>
</organism>
<comment type="caution">
    <text evidence="1">The sequence shown here is derived from an EMBL/GenBank/DDBJ whole genome shotgun (WGS) entry which is preliminary data.</text>
</comment>
<protein>
    <submittedName>
        <fullName evidence="1">Uncharacterized protein</fullName>
    </submittedName>
</protein>
<dbReference type="AlphaFoldDB" id="A0A0F9CJU3"/>
<sequence length="49" mass="5753">EYLESVKKEFLDVKSLEPTSDSGGSFKKLENDIEKLYEKQESRKNDKSR</sequence>
<name>A0A0F9CJU3_9ZZZZ</name>
<reference evidence="1" key="1">
    <citation type="journal article" date="2015" name="Nature">
        <title>Complex archaea that bridge the gap between prokaryotes and eukaryotes.</title>
        <authorList>
            <person name="Spang A."/>
            <person name="Saw J.H."/>
            <person name="Jorgensen S.L."/>
            <person name="Zaremba-Niedzwiedzka K."/>
            <person name="Martijn J."/>
            <person name="Lind A.E."/>
            <person name="van Eijk R."/>
            <person name="Schleper C."/>
            <person name="Guy L."/>
            <person name="Ettema T.J."/>
        </authorList>
    </citation>
    <scope>NUCLEOTIDE SEQUENCE</scope>
</reference>
<gene>
    <name evidence="1" type="ORF">LCGC14_2313840</name>
</gene>
<proteinExistence type="predicted"/>
<dbReference type="EMBL" id="LAZR01032900">
    <property type="protein sequence ID" value="KKL49603.1"/>
    <property type="molecule type" value="Genomic_DNA"/>
</dbReference>